<name>A0A8G0L7M0_9HYPO</name>
<keyword evidence="2" id="KW-1185">Reference proteome</keyword>
<evidence type="ECO:0000313" key="1">
    <source>
        <dbReference type="EMBL" id="QYS95652.1"/>
    </source>
</evidence>
<gene>
    <name evidence="1" type="ORF">H0G86_002928</name>
</gene>
<accession>A0A8G0L7M0</accession>
<protein>
    <submittedName>
        <fullName evidence="1">Uncharacterized protein</fullName>
    </submittedName>
</protein>
<organism evidence="1 2">
    <name type="scientific">Trichoderma simmonsii</name>
    <dbReference type="NCBI Taxonomy" id="1491479"/>
    <lineage>
        <taxon>Eukaryota</taxon>
        <taxon>Fungi</taxon>
        <taxon>Dikarya</taxon>
        <taxon>Ascomycota</taxon>
        <taxon>Pezizomycotina</taxon>
        <taxon>Sordariomycetes</taxon>
        <taxon>Hypocreomycetidae</taxon>
        <taxon>Hypocreales</taxon>
        <taxon>Hypocreaceae</taxon>
        <taxon>Trichoderma</taxon>
    </lineage>
</organism>
<dbReference type="EMBL" id="CP075865">
    <property type="protein sequence ID" value="QYS95652.1"/>
    <property type="molecule type" value="Genomic_DNA"/>
</dbReference>
<reference evidence="1 2" key="1">
    <citation type="journal article" date="2021" name="BMC Genomics">
        <title>Telomere-to-telomere genome assembly of asparaginase-producing Trichoderma simmonsii.</title>
        <authorList>
            <person name="Chung D."/>
            <person name="Kwon Y.M."/>
            <person name="Yang Y."/>
        </authorList>
    </citation>
    <scope>NUCLEOTIDE SEQUENCE [LARGE SCALE GENOMIC DNA]</scope>
    <source>
        <strain evidence="1 2">GH-Sj1</strain>
    </source>
</reference>
<evidence type="ECO:0000313" key="2">
    <source>
        <dbReference type="Proteomes" id="UP000826661"/>
    </source>
</evidence>
<proteinExistence type="predicted"/>
<sequence length="99" mass="11220">MMAFTLSLNLPESRSTLLQQQSTLGIRAFSDAHFIHWRRSAGLDLLQFGRCEVGWLARAQERWDRVQFGCKNEAIGFKNATRNSWLAMPLALGQMGHGL</sequence>
<dbReference type="AlphaFoldDB" id="A0A8G0L7M0"/>
<dbReference type="Proteomes" id="UP000826661">
    <property type="component" value="Chromosome II"/>
</dbReference>